<feature type="region of interest" description="Disordered" evidence="2">
    <location>
        <begin position="566"/>
        <end position="591"/>
    </location>
</feature>
<feature type="coiled-coil region" evidence="1">
    <location>
        <begin position="263"/>
        <end position="290"/>
    </location>
</feature>
<keyword evidence="1" id="KW-0175">Coiled coil</keyword>
<feature type="compositionally biased region" description="Basic and acidic residues" evidence="2">
    <location>
        <begin position="143"/>
        <end position="156"/>
    </location>
</feature>
<dbReference type="WBParaSite" id="Gr19_v10_g13278.t1">
    <property type="protein sequence ID" value="Gr19_v10_g13278.t1"/>
    <property type="gene ID" value="Gr19_v10_g13278"/>
</dbReference>
<proteinExistence type="predicted"/>
<protein>
    <submittedName>
        <fullName evidence="4">Uncharacterized protein</fullName>
    </submittedName>
</protein>
<dbReference type="Proteomes" id="UP000887572">
    <property type="component" value="Unplaced"/>
</dbReference>
<feature type="region of interest" description="Disordered" evidence="2">
    <location>
        <begin position="207"/>
        <end position="236"/>
    </location>
</feature>
<reference evidence="4" key="1">
    <citation type="submission" date="2022-11" db="UniProtKB">
        <authorList>
            <consortium name="WormBaseParasite"/>
        </authorList>
    </citation>
    <scope>IDENTIFICATION</scope>
</reference>
<accession>A0A914H223</accession>
<keyword evidence="3" id="KW-1185">Reference proteome</keyword>
<feature type="compositionally biased region" description="Low complexity" evidence="2">
    <location>
        <begin position="449"/>
        <end position="463"/>
    </location>
</feature>
<organism evidence="3 4">
    <name type="scientific">Globodera rostochiensis</name>
    <name type="common">Golden nematode worm</name>
    <name type="synonym">Heterodera rostochiensis</name>
    <dbReference type="NCBI Taxonomy" id="31243"/>
    <lineage>
        <taxon>Eukaryota</taxon>
        <taxon>Metazoa</taxon>
        <taxon>Ecdysozoa</taxon>
        <taxon>Nematoda</taxon>
        <taxon>Chromadorea</taxon>
        <taxon>Rhabditida</taxon>
        <taxon>Tylenchina</taxon>
        <taxon>Tylenchomorpha</taxon>
        <taxon>Tylenchoidea</taxon>
        <taxon>Heteroderidae</taxon>
        <taxon>Heteroderinae</taxon>
        <taxon>Globodera</taxon>
    </lineage>
</organism>
<feature type="region of interest" description="Disordered" evidence="2">
    <location>
        <begin position="110"/>
        <end position="156"/>
    </location>
</feature>
<evidence type="ECO:0000256" key="2">
    <source>
        <dbReference type="SAM" id="MobiDB-lite"/>
    </source>
</evidence>
<evidence type="ECO:0000313" key="3">
    <source>
        <dbReference type="Proteomes" id="UP000887572"/>
    </source>
</evidence>
<feature type="compositionally biased region" description="Basic and acidic residues" evidence="2">
    <location>
        <begin position="110"/>
        <end position="123"/>
    </location>
</feature>
<evidence type="ECO:0000313" key="4">
    <source>
        <dbReference type="WBParaSite" id="Gr19_v10_g13278.t1"/>
    </source>
</evidence>
<dbReference type="AlphaFoldDB" id="A0A914H223"/>
<feature type="region of interest" description="Disordered" evidence="2">
    <location>
        <begin position="53"/>
        <end position="75"/>
    </location>
</feature>
<sequence>MLKHGGKQLRASFRIQRKQNTLECDCVGGTDCQKGCTKQSYNHYKSPYSVFTEPKISRPTRSCPAGPTNNQEKQQFNKFSTPLEIQATIHERSGSYENFSTAQLEQLCEDKQRESGKGSESWKKAVGQDPAERPQKQTQRQQTEQKRRRDMTLTEEIGKRMKRCQNRCGRHSITQYCHQQQPLSTSEYWSADPSPISENQPYFHHFRISPRVPPDVGEDEESSSVDGDNSSDDQEISPTALIQAWECQVRILTQELRACKGVAEKYRSKYLRLKARTEELNSELTREKERNSWLLNQLIATNDMMTQLSWAHLHFRDIQKHNFLKGADVADNEMRPPPNYPFGALLEDFEQPDKCERNARHRSAAGEVQAELSSDEFDDRATAIRKGLWAVEPTSLGGVGQRVESENGQQTINSKCKQQSPLRTPTPILVESANEHIRNQLHVEVARGSHLNSSRNSNSRLISPPFRTGMKKMVNNNSSEMIEEDNDEQLEEDEEDSENFIGTDPEEQDQQLVVIPLDAFCQQQQLGEEKGGRRAKGKRETRKLRGDQTLSVKLLLRHSRSSEDLRSTGKEFFGNGKRMVGSTMPSSSEDDIRMWKKQLRSRGERVLFRPSRKSLLSGAIGDGKGPRIFRRFGQREREALAKFDYLLDERTDLSGLMSSPEKLAETKTD</sequence>
<feature type="compositionally biased region" description="Acidic residues" evidence="2">
    <location>
        <begin position="216"/>
        <end position="235"/>
    </location>
</feature>
<feature type="region of interest" description="Disordered" evidence="2">
    <location>
        <begin position="448"/>
        <end position="469"/>
    </location>
</feature>
<name>A0A914H223_GLORO</name>
<evidence type="ECO:0000256" key="1">
    <source>
        <dbReference type="SAM" id="Coils"/>
    </source>
</evidence>